<sequence length="997" mass="114045">MGENNQNPPSPNNNNDIVPPSMLTGNAAVIGAILGNSNFSKNKVLADFTDEVKRRGHKLEAQPWYLGMLNSNDVEPYLKKVGDFAIHANDQQGGAVKLFMSVRGNVGVFHYEILFDALGRGWNLQPGGNKFNKFHKTVIDLVEYHKIMPLPAIPERILLVESLTRPSWFLKHEHILFNRADMLGKGNFCEVFKGKLYNRRFDIAVKVCHANWRYTDDAVSMATNVKEQQAREALVKEGAVMAKIRHPNVISFFGICCDHPPIMIAIELCPGDSLLKLLLNTNYKIEVPERVKYMQESATGMSFLQQNGLIHRDLAARNCLISKYGRVKIADFGLSKLVSQLAGEQWLNQQIPVRWMAPETLKAMPEYSIKSDVWAYGVLTYEIFNNGEKPFPEWENKKIATYIRRGHMPKMPAITPKMIIQIVDDCWKLQPNDRPDFMTIERQIFEIQTMVGGIAPPRPQETVVSKLDGVIALSQQELEVLEEIDDVQCEAANSAMTGPTPQQVELPPSIHGNVIDHRGQIKLKEVTIEDNSAGAIKDKLQPQQPQQQQQQQQQQMIEKKKKKKKKDATRDTHEEIIISNVKNKKKKKRTTTQEQTKEDEVKENRTFEDDAGFSNNTIENDADITQDKPITPPKAKTEYSCWIFPTILLLTTFAAEFQHDERERKIYRDYIDVLRNTSVGSAYDNSTSLDAYVYDPDVNPPWGNHFDLLKGEVVFIDQQYVQLALPKDITNITIQIDLKHCQKGAGIVKDNEDELYCLCYEADIKDQSRVAPRCYSREMYPICIRGNKVNLTESEFDLITEEGRSSAKIMFDLADKKSYVNGVHIESLPIPRTKRVYRFESDNKINVIEFKSPNCIHMTFENLIYTGELVQSRPFKKKRYPNKKSYVNGVHIESLPIPRTKRVYRFESDNKINVIEFKSPNCIHMTFENLIYTGELVQSAPFKKKRYPNVCRAGCACRSVPDINGDHIQIEEERDYSSAEFIKISSILMSIIYAIFI</sequence>
<name>A0AC34QF39_9BILA</name>
<organism evidence="1 2">
    <name type="scientific">Panagrolaimus sp. JU765</name>
    <dbReference type="NCBI Taxonomy" id="591449"/>
    <lineage>
        <taxon>Eukaryota</taxon>
        <taxon>Metazoa</taxon>
        <taxon>Ecdysozoa</taxon>
        <taxon>Nematoda</taxon>
        <taxon>Chromadorea</taxon>
        <taxon>Rhabditida</taxon>
        <taxon>Tylenchina</taxon>
        <taxon>Panagrolaimomorpha</taxon>
        <taxon>Panagrolaimoidea</taxon>
        <taxon>Panagrolaimidae</taxon>
        <taxon>Panagrolaimus</taxon>
    </lineage>
</organism>
<protein>
    <submittedName>
        <fullName evidence="2">Tyrosine-protein kinase</fullName>
    </submittedName>
</protein>
<evidence type="ECO:0000313" key="1">
    <source>
        <dbReference type="Proteomes" id="UP000887576"/>
    </source>
</evidence>
<evidence type="ECO:0000313" key="2">
    <source>
        <dbReference type="WBParaSite" id="JU765_v2.g15905.t1"/>
    </source>
</evidence>
<accession>A0AC34QF39</accession>
<dbReference type="Proteomes" id="UP000887576">
    <property type="component" value="Unplaced"/>
</dbReference>
<reference evidence="2" key="1">
    <citation type="submission" date="2022-11" db="UniProtKB">
        <authorList>
            <consortium name="WormBaseParasite"/>
        </authorList>
    </citation>
    <scope>IDENTIFICATION</scope>
</reference>
<proteinExistence type="predicted"/>
<dbReference type="WBParaSite" id="JU765_v2.g15905.t1">
    <property type="protein sequence ID" value="JU765_v2.g15905.t1"/>
    <property type="gene ID" value="JU765_v2.g15905"/>
</dbReference>